<dbReference type="InterPro" id="IPR036890">
    <property type="entry name" value="HATPase_C_sf"/>
</dbReference>
<evidence type="ECO:0000256" key="2">
    <source>
        <dbReference type="ARBA" id="ARBA00004429"/>
    </source>
</evidence>
<dbReference type="Gene3D" id="3.30.565.10">
    <property type="entry name" value="Histidine kinase-like ATPase, C-terminal domain"/>
    <property type="match status" value="1"/>
</dbReference>
<dbReference type="Proteomes" id="UP000030063">
    <property type="component" value="Unassembled WGS sequence"/>
</dbReference>
<keyword evidence="9" id="KW-0547">Nucleotide-binding</keyword>
<name>A0A0A1YH92_9PSED</name>
<dbReference type="Pfam" id="PF00672">
    <property type="entry name" value="HAMP"/>
    <property type="match status" value="1"/>
</dbReference>
<evidence type="ECO:0000259" key="16">
    <source>
        <dbReference type="PROSITE" id="PS50109"/>
    </source>
</evidence>
<dbReference type="EC" id="2.7.13.3" evidence="3"/>
<evidence type="ECO:0000256" key="8">
    <source>
        <dbReference type="ARBA" id="ARBA00022692"/>
    </source>
</evidence>
<gene>
    <name evidence="18" type="ORF">TMS3_0117630</name>
</gene>
<dbReference type="Pfam" id="PF00512">
    <property type="entry name" value="HisKA"/>
    <property type="match status" value="1"/>
</dbReference>
<dbReference type="STRING" id="1395571.TMS3_0117630"/>
<comment type="subcellular location">
    <subcellularLocation>
        <location evidence="2">Cell inner membrane</location>
        <topology evidence="2">Multi-pass membrane protein</topology>
    </subcellularLocation>
</comment>
<organism evidence="18 19">
    <name type="scientific">Pseudomonas taeanensis MS-3</name>
    <dbReference type="NCBI Taxonomy" id="1395571"/>
    <lineage>
        <taxon>Bacteria</taxon>
        <taxon>Pseudomonadati</taxon>
        <taxon>Pseudomonadota</taxon>
        <taxon>Gammaproteobacteria</taxon>
        <taxon>Pseudomonadales</taxon>
        <taxon>Pseudomonadaceae</taxon>
        <taxon>Pseudomonas</taxon>
    </lineage>
</organism>
<dbReference type="PRINTS" id="PR00344">
    <property type="entry name" value="BCTRLSENSOR"/>
</dbReference>
<dbReference type="SUPFAM" id="SSF47384">
    <property type="entry name" value="Homodimeric domain of signal transducing histidine kinase"/>
    <property type="match status" value="1"/>
</dbReference>
<dbReference type="InterPro" id="IPR003660">
    <property type="entry name" value="HAMP_dom"/>
</dbReference>
<keyword evidence="19" id="KW-1185">Reference proteome</keyword>
<dbReference type="InterPro" id="IPR005467">
    <property type="entry name" value="His_kinase_dom"/>
</dbReference>
<dbReference type="GO" id="GO:0005524">
    <property type="term" value="F:ATP binding"/>
    <property type="evidence" value="ECO:0007669"/>
    <property type="project" value="UniProtKB-KW"/>
</dbReference>
<feature type="transmembrane region" description="Helical" evidence="15">
    <location>
        <begin position="209"/>
        <end position="229"/>
    </location>
</feature>
<keyword evidence="8 15" id="KW-0812">Transmembrane</keyword>
<dbReference type="PANTHER" id="PTHR44936:SF5">
    <property type="entry name" value="SENSOR HISTIDINE KINASE ENVZ"/>
    <property type="match status" value="1"/>
</dbReference>
<dbReference type="InterPro" id="IPR004358">
    <property type="entry name" value="Sig_transdc_His_kin-like_C"/>
</dbReference>
<keyword evidence="6" id="KW-0597">Phosphoprotein</keyword>
<dbReference type="CDD" id="cd00082">
    <property type="entry name" value="HisKA"/>
    <property type="match status" value="1"/>
</dbReference>
<dbReference type="OrthoDB" id="9804645at2"/>
<dbReference type="InterPro" id="IPR003661">
    <property type="entry name" value="HisK_dim/P_dom"/>
</dbReference>
<dbReference type="Gene3D" id="1.10.287.130">
    <property type="match status" value="1"/>
</dbReference>
<dbReference type="PROSITE" id="PS50109">
    <property type="entry name" value="HIS_KIN"/>
    <property type="match status" value="1"/>
</dbReference>
<evidence type="ECO:0000256" key="5">
    <source>
        <dbReference type="ARBA" id="ARBA00022519"/>
    </source>
</evidence>
<dbReference type="SMART" id="SM00304">
    <property type="entry name" value="HAMP"/>
    <property type="match status" value="1"/>
</dbReference>
<dbReference type="GO" id="GO:0000155">
    <property type="term" value="F:phosphorelay sensor kinase activity"/>
    <property type="evidence" value="ECO:0007669"/>
    <property type="project" value="InterPro"/>
</dbReference>
<dbReference type="SUPFAM" id="SSF55874">
    <property type="entry name" value="ATPase domain of HSP90 chaperone/DNA topoisomerase II/histidine kinase"/>
    <property type="match status" value="1"/>
</dbReference>
<dbReference type="CDD" id="cd00075">
    <property type="entry name" value="HATPase"/>
    <property type="match status" value="1"/>
</dbReference>
<evidence type="ECO:0000256" key="14">
    <source>
        <dbReference type="ARBA" id="ARBA00023136"/>
    </source>
</evidence>
<evidence type="ECO:0000256" key="9">
    <source>
        <dbReference type="ARBA" id="ARBA00022741"/>
    </source>
</evidence>
<dbReference type="CDD" id="cd06225">
    <property type="entry name" value="HAMP"/>
    <property type="match status" value="1"/>
</dbReference>
<keyword evidence="5" id="KW-0997">Cell inner membrane</keyword>
<dbReference type="SMART" id="SM00387">
    <property type="entry name" value="HATPase_c"/>
    <property type="match status" value="1"/>
</dbReference>
<dbReference type="InterPro" id="IPR036097">
    <property type="entry name" value="HisK_dim/P_sf"/>
</dbReference>
<comment type="catalytic activity">
    <reaction evidence="1">
        <text>ATP + protein L-histidine = ADP + protein N-phospho-L-histidine.</text>
        <dbReference type="EC" id="2.7.13.3"/>
    </reaction>
</comment>
<evidence type="ECO:0000256" key="13">
    <source>
        <dbReference type="ARBA" id="ARBA00023012"/>
    </source>
</evidence>
<accession>A0A0A1YH92</accession>
<dbReference type="AlphaFoldDB" id="A0A0A1YH92"/>
<keyword evidence="7" id="KW-0808">Transferase</keyword>
<feature type="domain" description="Histidine kinase" evidence="16">
    <location>
        <begin position="288"/>
        <end position="485"/>
    </location>
</feature>
<dbReference type="PROSITE" id="PS50885">
    <property type="entry name" value="HAMP"/>
    <property type="match status" value="1"/>
</dbReference>
<evidence type="ECO:0000256" key="15">
    <source>
        <dbReference type="SAM" id="Phobius"/>
    </source>
</evidence>
<evidence type="ECO:0000256" key="7">
    <source>
        <dbReference type="ARBA" id="ARBA00022679"/>
    </source>
</evidence>
<comment type="caution">
    <text evidence="18">The sequence shown here is derived from an EMBL/GenBank/DDBJ whole genome shotgun (WGS) entry which is preliminary data.</text>
</comment>
<protein>
    <recommendedName>
        <fullName evidence="3">histidine kinase</fullName>
        <ecNumber evidence="3">2.7.13.3</ecNumber>
    </recommendedName>
</protein>
<keyword evidence="4" id="KW-1003">Cell membrane</keyword>
<keyword evidence="14 15" id="KW-0472">Membrane</keyword>
<keyword evidence="10 18" id="KW-0418">Kinase</keyword>
<evidence type="ECO:0000313" key="19">
    <source>
        <dbReference type="Proteomes" id="UP000030063"/>
    </source>
</evidence>
<feature type="domain" description="HAMP" evidence="17">
    <location>
        <begin position="228"/>
        <end position="280"/>
    </location>
</feature>
<dbReference type="eggNOG" id="COG2205">
    <property type="taxonomic scope" value="Bacteria"/>
</dbReference>
<proteinExistence type="predicted"/>
<dbReference type="InterPro" id="IPR050980">
    <property type="entry name" value="2C_sensor_his_kinase"/>
</dbReference>
<dbReference type="Pfam" id="PF02518">
    <property type="entry name" value="HATPase_c"/>
    <property type="match status" value="1"/>
</dbReference>
<evidence type="ECO:0000256" key="4">
    <source>
        <dbReference type="ARBA" id="ARBA00022475"/>
    </source>
</evidence>
<reference evidence="18 19" key="1">
    <citation type="journal article" date="2014" name="Genome Announc.">
        <title>Draft Genome Sequence of Petroleum Oil-Degrading Marine Bacterium Pseudomonas taeanensis Strain MS-3, Isolated from a Crude Oil-Contaminated Seashore.</title>
        <authorList>
            <person name="Lee S.Y."/>
            <person name="Kim S.H."/>
            <person name="Lee D.G."/>
            <person name="Shin S."/>
            <person name="Yun S.H."/>
            <person name="Choi C.W."/>
            <person name="Chung Y.H."/>
            <person name="Choi J.S."/>
            <person name="Kahng H.Y."/>
            <person name="Kim S.I."/>
        </authorList>
    </citation>
    <scope>NUCLEOTIDE SEQUENCE [LARGE SCALE GENOMIC DNA]</scope>
    <source>
        <strain evidence="18 19">MS-3</strain>
    </source>
</reference>
<evidence type="ECO:0000256" key="1">
    <source>
        <dbReference type="ARBA" id="ARBA00000085"/>
    </source>
</evidence>
<sequence length="491" mass="54813">MGMFSWRRLLPVPRSLLGRMLLLTLLVVLLAQALSSVIWVSQLRASQMEGLLISARSLGQSMAASVSYFRSLPLGYRPLVLDQLRNMGGTRFFVSLNDKPLSMQVLPETPRKRAVLNAVDATLRERLGGKLDLSVQFVSPDDLRIFNSALKLDELPRSWAHYALSLEPLNPPVLVTQIQIAPNEWLYLASLMPEPYVGLEQQGLPAQQLWFIILTSSFLLLFIGILVHWQSRPLKRLAVAAREMSLGSEVEPLAEAGGSEVVEVSRAFNSMRERISRYLNERSQLFSAISHDLRTPITRLRLRVELLEDEVVQAKFSRDLDELELLVKGALQCVKDTDIHENIEPVDLNLLLHGVVEPYLAPAGNGRVTLDGQALAAYPGKSLALKRCIGNLVDNALKYGQKAHLHIEDDERAFILHVDDEGPGVPEQRLEQVFEPHVRLAGQQQGYGLGLGIARNIAHSHGGEVSLRNLREGGLRVTLWLPRYIDSGQEL</sequence>
<dbReference type="InterPro" id="IPR003594">
    <property type="entry name" value="HATPase_dom"/>
</dbReference>
<evidence type="ECO:0000256" key="10">
    <source>
        <dbReference type="ARBA" id="ARBA00022777"/>
    </source>
</evidence>
<dbReference type="EMBL" id="AWSQ01000004">
    <property type="protein sequence ID" value="KFX69280.1"/>
    <property type="molecule type" value="Genomic_DNA"/>
</dbReference>
<evidence type="ECO:0000256" key="11">
    <source>
        <dbReference type="ARBA" id="ARBA00022840"/>
    </source>
</evidence>
<keyword evidence="13" id="KW-0902">Two-component regulatory system</keyword>
<dbReference type="PANTHER" id="PTHR44936">
    <property type="entry name" value="SENSOR PROTEIN CREC"/>
    <property type="match status" value="1"/>
</dbReference>
<evidence type="ECO:0000256" key="12">
    <source>
        <dbReference type="ARBA" id="ARBA00022989"/>
    </source>
</evidence>
<evidence type="ECO:0000259" key="17">
    <source>
        <dbReference type="PROSITE" id="PS50885"/>
    </source>
</evidence>
<evidence type="ECO:0000256" key="3">
    <source>
        <dbReference type="ARBA" id="ARBA00012438"/>
    </source>
</evidence>
<evidence type="ECO:0000313" key="18">
    <source>
        <dbReference type="EMBL" id="KFX69280.1"/>
    </source>
</evidence>
<dbReference type="SMART" id="SM00388">
    <property type="entry name" value="HisKA"/>
    <property type="match status" value="1"/>
</dbReference>
<keyword evidence="12 15" id="KW-1133">Transmembrane helix</keyword>
<evidence type="ECO:0000256" key="6">
    <source>
        <dbReference type="ARBA" id="ARBA00022553"/>
    </source>
</evidence>
<dbReference type="GO" id="GO:0005886">
    <property type="term" value="C:plasma membrane"/>
    <property type="evidence" value="ECO:0007669"/>
    <property type="project" value="UniProtKB-SubCell"/>
</dbReference>
<keyword evidence="11" id="KW-0067">ATP-binding</keyword>